<evidence type="ECO:0000313" key="5">
    <source>
        <dbReference type="Proteomes" id="UP000586827"/>
    </source>
</evidence>
<evidence type="ECO:0000313" key="4">
    <source>
        <dbReference type="EMBL" id="NNH70910.1"/>
    </source>
</evidence>
<gene>
    <name evidence="4" type="ORF">HLB23_13745</name>
</gene>
<feature type="region of interest" description="Disordered" evidence="3">
    <location>
        <begin position="1"/>
        <end position="39"/>
    </location>
</feature>
<comment type="subcellular location">
    <subcellularLocation>
        <location evidence="1">Membrane</location>
    </subcellularLocation>
</comment>
<dbReference type="GO" id="GO:0016020">
    <property type="term" value="C:membrane"/>
    <property type="evidence" value="ECO:0007669"/>
    <property type="project" value="UniProtKB-SubCell"/>
</dbReference>
<dbReference type="PANTHER" id="PTHR37042">
    <property type="entry name" value="OUTER MEMBRANE PROTEIN RV1973"/>
    <property type="match status" value="1"/>
</dbReference>
<comment type="caution">
    <text evidence="4">The sequence shown here is derived from an EMBL/GenBank/DDBJ whole genome shotgun (WGS) entry which is preliminary data.</text>
</comment>
<protein>
    <recommendedName>
        <fullName evidence="6">Mce-associated membrane protein</fullName>
    </recommendedName>
</protein>
<reference evidence="4 5" key="1">
    <citation type="submission" date="2020-05" db="EMBL/GenBank/DDBJ databases">
        <title>MicrobeNet Type strains.</title>
        <authorList>
            <person name="Nicholson A.C."/>
        </authorList>
    </citation>
    <scope>NUCLEOTIDE SEQUENCE [LARGE SCALE GENOMIC DNA]</scope>
    <source>
        <strain evidence="4 5">JCM 3224</strain>
    </source>
</reference>
<accession>A0A849C394</accession>
<dbReference type="Proteomes" id="UP000586827">
    <property type="component" value="Unassembled WGS sequence"/>
</dbReference>
<dbReference type="RefSeq" id="WP_157552567.1">
    <property type="nucleotide sequence ID" value="NZ_JABELX010000004.1"/>
</dbReference>
<proteinExistence type="predicted"/>
<feature type="compositionally biased region" description="Low complexity" evidence="3">
    <location>
        <begin position="24"/>
        <end position="39"/>
    </location>
</feature>
<keyword evidence="5" id="KW-1185">Reference proteome</keyword>
<name>A0A849C394_9NOCA</name>
<dbReference type="EMBL" id="JABELX010000004">
    <property type="protein sequence ID" value="NNH70910.1"/>
    <property type="molecule type" value="Genomic_DNA"/>
</dbReference>
<evidence type="ECO:0000256" key="3">
    <source>
        <dbReference type="SAM" id="MobiDB-lite"/>
    </source>
</evidence>
<keyword evidence="2" id="KW-0472">Membrane</keyword>
<evidence type="ECO:0008006" key="6">
    <source>
        <dbReference type="Google" id="ProtNLM"/>
    </source>
</evidence>
<sequence length="207" mass="22090">MVVKGMLEEPTTTVEDAEPHTDSSESTTTTKAETPTAETPKLSATKLLSAVTLLAIVVAGILGFTHYRDAAEIDRLSAARTQLDDQTAAMNAARDFVTTVTTYNHSDLDPYVTAVAAATTGKFHDQYATAGDAIKNLISGAKVVSTGKVVETGVSRVDPSGDITVILFVDLTFQNADTPAPRNEGMRMFTTLHKVGDRWLVSDMGPR</sequence>
<evidence type="ECO:0000256" key="1">
    <source>
        <dbReference type="ARBA" id="ARBA00004370"/>
    </source>
</evidence>
<dbReference type="AlphaFoldDB" id="A0A849C394"/>
<organism evidence="4 5">
    <name type="scientific">Nocardia uniformis</name>
    <dbReference type="NCBI Taxonomy" id="53432"/>
    <lineage>
        <taxon>Bacteria</taxon>
        <taxon>Bacillati</taxon>
        <taxon>Actinomycetota</taxon>
        <taxon>Actinomycetes</taxon>
        <taxon>Mycobacteriales</taxon>
        <taxon>Nocardiaceae</taxon>
        <taxon>Nocardia</taxon>
    </lineage>
</organism>
<dbReference type="PANTHER" id="PTHR37042:SF4">
    <property type="entry name" value="OUTER MEMBRANE PROTEIN RV1973"/>
    <property type="match status" value="1"/>
</dbReference>
<evidence type="ECO:0000256" key="2">
    <source>
        <dbReference type="ARBA" id="ARBA00023136"/>
    </source>
</evidence>